<dbReference type="PROSITE" id="PS00063">
    <property type="entry name" value="ALDOKETO_REDUCTASE_3"/>
    <property type="match status" value="1"/>
</dbReference>
<feature type="active site" description="Proton donor" evidence="1">
    <location>
        <position position="54"/>
    </location>
</feature>
<comment type="caution">
    <text evidence="5">The sequence shown here is derived from an EMBL/GenBank/DDBJ whole genome shotgun (WGS) entry which is preliminary data.</text>
</comment>
<evidence type="ECO:0000256" key="1">
    <source>
        <dbReference type="PIRSR" id="PIRSR000097-1"/>
    </source>
</evidence>
<feature type="domain" description="NADP-dependent oxidoreductase" evidence="4">
    <location>
        <begin position="21"/>
        <end position="288"/>
    </location>
</feature>
<dbReference type="Gene3D" id="3.20.20.100">
    <property type="entry name" value="NADP-dependent oxidoreductase domain"/>
    <property type="match status" value="1"/>
</dbReference>
<dbReference type="PRINTS" id="PR00069">
    <property type="entry name" value="ALDKETRDTASE"/>
</dbReference>
<dbReference type="AlphaFoldDB" id="A0AAD4K0X0"/>
<feature type="non-terminal residue" evidence="5">
    <location>
        <position position="1"/>
    </location>
</feature>
<evidence type="ECO:0000256" key="3">
    <source>
        <dbReference type="PIRSR" id="PIRSR000097-3"/>
    </source>
</evidence>
<feature type="site" description="Lowers pKa of active site Tyr" evidence="3">
    <location>
        <position position="83"/>
    </location>
</feature>
<dbReference type="InterPro" id="IPR044488">
    <property type="entry name" value="AKR2E"/>
</dbReference>
<evidence type="ECO:0000313" key="6">
    <source>
        <dbReference type="Proteomes" id="UP001200034"/>
    </source>
</evidence>
<feature type="binding site" evidence="2">
    <location>
        <position position="116"/>
    </location>
    <ligand>
        <name>substrate</name>
    </ligand>
</feature>
<evidence type="ECO:0000259" key="4">
    <source>
        <dbReference type="Pfam" id="PF00248"/>
    </source>
</evidence>
<evidence type="ECO:0000313" key="5">
    <source>
        <dbReference type="EMBL" id="KAH8371563.1"/>
    </source>
</evidence>
<dbReference type="SUPFAM" id="SSF51430">
    <property type="entry name" value="NAD(P)-linked oxidoreductase"/>
    <property type="match status" value="1"/>
</dbReference>
<dbReference type="InterPro" id="IPR020471">
    <property type="entry name" value="AKR"/>
</dbReference>
<dbReference type="PIRSF" id="PIRSF000097">
    <property type="entry name" value="AKR"/>
    <property type="match status" value="1"/>
</dbReference>
<evidence type="ECO:0000256" key="2">
    <source>
        <dbReference type="PIRSR" id="PIRSR000097-2"/>
    </source>
</evidence>
<dbReference type="PANTHER" id="PTHR11732">
    <property type="entry name" value="ALDO/KETO REDUCTASE"/>
    <property type="match status" value="1"/>
</dbReference>
<dbReference type="PROSITE" id="PS00798">
    <property type="entry name" value="ALDOKETO_REDUCTASE_1"/>
    <property type="match status" value="1"/>
</dbReference>
<keyword evidence="6" id="KW-1185">Reference proteome</keyword>
<dbReference type="Proteomes" id="UP001200034">
    <property type="component" value="Unassembled WGS sequence"/>
</dbReference>
<reference evidence="5" key="1">
    <citation type="journal article" date="2021" name="Mol. Ecol. Resour.">
        <title>Phylogenomic analyses of the genus Drosophila reveals genomic signals of climate adaptation.</title>
        <authorList>
            <person name="Li F."/>
            <person name="Rane R.V."/>
            <person name="Luria V."/>
            <person name="Xiong Z."/>
            <person name="Chen J."/>
            <person name="Li Z."/>
            <person name="Catullo R.A."/>
            <person name="Griffin P.C."/>
            <person name="Schiffer M."/>
            <person name="Pearce S."/>
            <person name="Lee S.F."/>
            <person name="McElroy K."/>
            <person name="Stocker A."/>
            <person name="Shirriffs J."/>
            <person name="Cockerell F."/>
            <person name="Coppin C."/>
            <person name="Sgro C.M."/>
            <person name="Karger A."/>
            <person name="Cain J.W."/>
            <person name="Weber J.A."/>
            <person name="Santpere G."/>
            <person name="Kirschner M.W."/>
            <person name="Hoffmann A.A."/>
            <person name="Oakeshott J.G."/>
            <person name="Zhang G."/>
        </authorList>
    </citation>
    <scope>NUCLEOTIDE SEQUENCE</scope>
    <source>
        <strain evidence="5">BGI-SZ-2011g</strain>
    </source>
</reference>
<protein>
    <recommendedName>
        <fullName evidence="4">NADP-dependent oxidoreductase domain-containing protein</fullName>
    </recommendedName>
</protein>
<accession>A0AAD4K0X0</accession>
<dbReference type="PROSITE" id="PS00062">
    <property type="entry name" value="ALDOKETO_REDUCTASE_2"/>
    <property type="match status" value="1"/>
</dbReference>
<dbReference type="GO" id="GO:0016491">
    <property type="term" value="F:oxidoreductase activity"/>
    <property type="evidence" value="ECO:0007669"/>
    <property type="project" value="InterPro"/>
</dbReference>
<name>A0AAD4K0X0_9MUSC</name>
<dbReference type="FunFam" id="3.20.20.100:FF:000023">
    <property type="entry name" value="aldose reductase"/>
    <property type="match status" value="1"/>
</dbReference>
<sequence length="313" mass="35786">NKMSNPTIKRVLNNGQEMPILGLGTWKSFENDAYLATRAAIDIGYRHIDTAFVYENEQEVGKAIREKIAEGVIKREEIFVTTKLGGIHHDPEIVERAFRLSLTNLGLDYIDLYLMHLPIGQKFHNDSNVHGTLELTDVDYLDTWREMEKLVDLGLTRSIGLSNFNAAQTERVLQNCRIKPVVNQVECHPAFQQQQLRAHAKQHGLVICAYCPLARPQPARHWPPFLYDEHAQQLAKKYGRTTAQICLRYLIQIGVVPLPKSSNPARIAENFNVFDFELDAEDVSSMEKYHTGVRTVPFSGMSGHKYYPFNDEY</sequence>
<dbReference type="InterPro" id="IPR036812">
    <property type="entry name" value="NAD(P)_OxRdtase_dom_sf"/>
</dbReference>
<dbReference type="InterPro" id="IPR018170">
    <property type="entry name" value="Aldo/ket_reductase_CS"/>
</dbReference>
<organism evidence="5 6">
    <name type="scientific">Drosophila rubida</name>
    <dbReference type="NCBI Taxonomy" id="30044"/>
    <lineage>
        <taxon>Eukaryota</taxon>
        <taxon>Metazoa</taxon>
        <taxon>Ecdysozoa</taxon>
        <taxon>Arthropoda</taxon>
        <taxon>Hexapoda</taxon>
        <taxon>Insecta</taxon>
        <taxon>Pterygota</taxon>
        <taxon>Neoptera</taxon>
        <taxon>Endopterygota</taxon>
        <taxon>Diptera</taxon>
        <taxon>Brachycera</taxon>
        <taxon>Muscomorpha</taxon>
        <taxon>Ephydroidea</taxon>
        <taxon>Drosophilidae</taxon>
        <taxon>Drosophila</taxon>
    </lineage>
</organism>
<dbReference type="CDD" id="cd19116">
    <property type="entry name" value="AKR_AKR2E1-5"/>
    <property type="match status" value="1"/>
</dbReference>
<dbReference type="EMBL" id="JAJJHW010002585">
    <property type="protein sequence ID" value="KAH8371563.1"/>
    <property type="molecule type" value="Genomic_DNA"/>
</dbReference>
<dbReference type="InterPro" id="IPR023210">
    <property type="entry name" value="NADP_OxRdtase_dom"/>
</dbReference>
<dbReference type="Pfam" id="PF00248">
    <property type="entry name" value="Aldo_ket_red"/>
    <property type="match status" value="1"/>
</dbReference>
<proteinExistence type="predicted"/>
<gene>
    <name evidence="5" type="ORF">KR093_008032</name>
</gene>